<dbReference type="AlphaFoldDB" id="A0AAN7FY29"/>
<feature type="coiled-coil region" evidence="1">
    <location>
        <begin position="372"/>
        <end position="399"/>
    </location>
</feature>
<evidence type="ECO:0000313" key="3">
    <source>
        <dbReference type="Proteomes" id="UP001324115"/>
    </source>
</evidence>
<keyword evidence="1" id="KW-0175">Coiled coil</keyword>
<comment type="caution">
    <text evidence="2">The sequence shown here is derived from an EMBL/GenBank/DDBJ whole genome shotgun (WGS) entry which is preliminary data.</text>
</comment>
<organism evidence="2 3">
    <name type="scientific">Quercus rubra</name>
    <name type="common">Northern red oak</name>
    <name type="synonym">Quercus borealis</name>
    <dbReference type="NCBI Taxonomy" id="3512"/>
    <lineage>
        <taxon>Eukaryota</taxon>
        <taxon>Viridiplantae</taxon>
        <taxon>Streptophyta</taxon>
        <taxon>Embryophyta</taxon>
        <taxon>Tracheophyta</taxon>
        <taxon>Spermatophyta</taxon>
        <taxon>Magnoliopsida</taxon>
        <taxon>eudicotyledons</taxon>
        <taxon>Gunneridae</taxon>
        <taxon>Pentapetalae</taxon>
        <taxon>rosids</taxon>
        <taxon>fabids</taxon>
        <taxon>Fagales</taxon>
        <taxon>Fagaceae</taxon>
        <taxon>Quercus</taxon>
    </lineage>
</organism>
<accession>A0AAN7FY29</accession>
<feature type="coiled-coil region" evidence="1">
    <location>
        <begin position="187"/>
        <end position="214"/>
    </location>
</feature>
<dbReference type="PANTHER" id="PTHR33476:SF31">
    <property type="match status" value="1"/>
</dbReference>
<dbReference type="Proteomes" id="UP001324115">
    <property type="component" value="Unassembled WGS sequence"/>
</dbReference>
<dbReference type="EMBL" id="JAXUIC010000003">
    <property type="protein sequence ID" value="KAK4598819.1"/>
    <property type="molecule type" value="Genomic_DNA"/>
</dbReference>
<feature type="coiled-coil region" evidence="1">
    <location>
        <begin position="274"/>
        <end position="301"/>
    </location>
</feature>
<dbReference type="GO" id="GO:0008356">
    <property type="term" value="P:asymmetric cell division"/>
    <property type="evidence" value="ECO:0007669"/>
    <property type="project" value="InterPro"/>
</dbReference>
<gene>
    <name evidence="2" type="ORF">RGQ29_016036</name>
</gene>
<dbReference type="PANTHER" id="PTHR33476">
    <property type="entry name" value="EMB|CAB62613.1"/>
    <property type="match status" value="1"/>
</dbReference>
<proteinExistence type="predicted"/>
<evidence type="ECO:0000313" key="2">
    <source>
        <dbReference type="EMBL" id="KAK4598819.1"/>
    </source>
</evidence>
<keyword evidence="3" id="KW-1185">Reference proteome</keyword>
<dbReference type="InterPro" id="IPR040348">
    <property type="entry name" value="POLAR-like"/>
</dbReference>
<protein>
    <submittedName>
        <fullName evidence="2">Uncharacterized protein</fullName>
    </submittedName>
</protein>
<name>A0AAN7FY29_QUERU</name>
<reference evidence="2 3" key="1">
    <citation type="journal article" date="2023" name="G3 (Bethesda)">
        <title>A haplotype-resolved chromosome-scale genome for Quercus rubra L. provides insights into the genetics of adaptive traits for red oak species.</title>
        <authorList>
            <person name="Kapoor B."/>
            <person name="Jenkins J."/>
            <person name="Schmutz J."/>
            <person name="Zhebentyayeva T."/>
            <person name="Kuelheim C."/>
            <person name="Coggeshall M."/>
            <person name="Heim C."/>
            <person name="Lasky J.R."/>
            <person name="Leites L."/>
            <person name="Islam-Faridi N."/>
            <person name="Romero-Severson J."/>
            <person name="DeLeo V.L."/>
            <person name="Lucas S.M."/>
            <person name="Lazic D."/>
            <person name="Gailing O."/>
            <person name="Carlson J."/>
            <person name="Staton M."/>
        </authorList>
    </citation>
    <scope>NUCLEOTIDE SEQUENCE [LARGE SCALE GENOMIC DNA]</scope>
    <source>
        <strain evidence="2">Pseudo-F2</strain>
    </source>
</reference>
<sequence>MDLLVAAATSAAGHIAEFWQSLFPKDQEASLQATGEASTSDVQGTKNEVGVLGSRSRQLRSKSCGHFVKPVNSSESRMAAQLYRESARMEKYVCNSIHSITTLAIRPLLVTDGNQVICRDSSSFKDMQIVSKMKRSIGKAQRSKRLGCCQTRASSSGGDGGAFHSQGSHNGMLLFFLGINIGLISTIVAIKREVDNLNAVLKQAKNLVQDLHEELKINDLYTFKELSNEDFESCGANGFSFLDHKPNASLTELEFDKSKKYDGREPDYQEADDSEAKCKIEAELEAELERLESNMKTYSLDRISNDVELDPNFVVDVVQEDLPPLKLTRPPGCLSESDCDVDGTSTSTDYTHTTDCGVSPRELSIRLHEVIHLQLEARIMELETALEDTQMRLHAIESEHMISQNNLYVEKRSSTQESPTFMDEGNVDGPFIKNMSGEALDLYIEAYEEFTKMTITDEGAPPETTYNSDKKELNPFHKNMLKGQDGDGTANESSSQCDIIEEKWSRNLEHNNTGKSEDVDEDDHEMGKLLIKQIVEKTRLISGITGIGNLLLNSFFFLDTIPEELIPCKIYPSSKRNALRT</sequence>
<evidence type="ECO:0000256" key="1">
    <source>
        <dbReference type="SAM" id="Coils"/>
    </source>
</evidence>